<name>A0ABR0P0N0_GOSAR</name>
<evidence type="ECO:0000313" key="1">
    <source>
        <dbReference type="EMBL" id="KAK5812160.1"/>
    </source>
</evidence>
<dbReference type="Proteomes" id="UP001358586">
    <property type="component" value="Chromosome 8"/>
</dbReference>
<keyword evidence="2" id="KW-1185">Reference proteome</keyword>
<evidence type="ECO:0000313" key="2">
    <source>
        <dbReference type="Proteomes" id="UP001358586"/>
    </source>
</evidence>
<protein>
    <submittedName>
        <fullName evidence="1">Uncharacterized protein</fullName>
    </submittedName>
</protein>
<sequence>MDEIDYIWFNEELVFDDEIYDSVCEESEIMENKKLFIIELSQRENKVSMYQWSNEQGIDIVEYPYEFTSKLYEALEEDHDMSEHLNKPLCDSYEMPLCETIRTDNFEVLSNMSHMITQMLKMMQEIFEALPPKKEDMFDVHKLDHENPGTIDNHDGITMRFNLSLSLKIIGIS</sequence>
<dbReference type="EMBL" id="JARKNE010000008">
    <property type="protein sequence ID" value="KAK5812160.1"/>
    <property type="molecule type" value="Genomic_DNA"/>
</dbReference>
<gene>
    <name evidence="1" type="ORF">PVK06_027574</name>
</gene>
<accession>A0ABR0P0N0</accession>
<reference evidence="1 2" key="1">
    <citation type="submission" date="2023-03" db="EMBL/GenBank/DDBJ databases">
        <title>WGS of Gossypium arboreum.</title>
        <authorList>
            <person name="Yu D."/>
        </authorList>
    </citation>
    <scope>NUCLEOTIDE SEQUENCE [LARGE SCALE GENOMIC DNA]</scope>
    <source>
        <tissue evidence="1">Leaf</tissue>
    </source>
</reference>
<organism evidence="1 2">
    <name type="scientific">Gossypium arboreum</name>
    <name type="common">Tree cotton</name>
    <name type="synonym">Gossypium nanking</name>
    <dbReference type="NCBI Taxonomy" id="29729"/>
    <lineage>
        <taxon>Eukaryota</taxon>
        <taxon>Viridiplantae</taxon>
        <taxon>Streptophyta</taxon>
        <taxon>Embryophyta</taxon>
        <taxon>Tracheophyta</taxon>
        <taxon>Spermatophyta</taxon>
        <taxon>Magnoliopsida</taxon>
        <taxon>eudicotyledons</taxon>
        <taxon>Gunneridae</taxon>
        <taxon>Pentapetalae</taxon>
        <taxon>rosids</taxon>
        <taxon>malvids</taxon>
        <taxon>Malvales</taxon>
        <taxon>Malvaceae</taxon>
        <taxon>Malvoideae</taxon>
        <taxon>Gossypium</taxon>
    </lineage>
</organism>
<comment type="caution">
    <text evidence="1">The sequence shown here is derived from an EMBL/GenBank/DDBJ whole genome shotgun (WGS) entry which is preliminary data.</text>
</comment>
<proteinExistence type="predicted"/>